<organism evidence="1 2">
    <name type="scientific">Perca fluviatilis</name>
    <name type="common">European perch</name>
    <dbReference type="NCBI Taxonomy" id="8168"/>
    <lineage>
        <taxon>Eukaryota</taxon>
        <taxon>Metazoa</taxon>
        <taxon>Chordata</taxon>
        <taxon>Craniata</taxon>
        <taxon>Vertebrata</taxon>
        <taxon>Euteleostomi</taxon>
        <taxon>Actinopterygii</taxon>
        <taxon>Neopterygii</taxon>
        <taxon>Teleostei</taxon>
        <taxon>Neoteleostei</taxon>
        <taxon>Acanthomorphata</taxon>
        <taxon>Eupercaria</taxon>
        <taxon>Perciformes</taxon>
        <taxon>Percoidei</taxon>
        <taxon>Percidae</taxon>
        <taxon>Percinae</taxon>
        <taxon>Perca</taxon>
    </lineage>
</organism>
<evidence type="ECO:0000313" key="2">
    <source>
        <dbReference type="Proteomes" id="UP000465112"/>
    </source>
</evidence>
<evidence type="ECO:0000313" key="1">
    <source>
        <dbReference type="EMBL" id="KAF1373694.1"/>
    </source>
</evidence>
<sequence>MCVNVEEVALRCPDVDVAQRCSSSAECPLLLTKKGLVRNTPGRHRLHSLSDTGFHRFSRAEDSLTIYNTLEI</sequence>
<name>A0A6A5ECA5_PERFL</name>
<reference evidence="1 2" key="1">
    <citation type="submission" date="2019-06" db="EMBL/GenBank/DDBJ databases">
        <title>A chromosome-scale genome assembly of the European perch, Perca fluviatilis.</title>
        <authorList>
            <person name="Roques C."/>
            <person name="Zahm M."/>
            <person name="Cabau C."/>
            <person name="Klopp C."/>
            <person name="Bouchez O."/>
            <person name="Donnadieu C."/>
            <person name="Kuhl H."/>
            <person name="Gislard M."/>
            <person name="Guendouz S."/>
            <person name="Journot L."/>
            <person name="Haffray P."/>
            <person name="Bestin A."/>
            <person name="Morvezen R."/>
            <person name="Feron R."/>
            <person name="Wen M."/>
            <person name="Jouanno E."/>
            <person name="Herpin A."/>
            <person name="Schartl M."/>
            <person name="Postlethwait J."/>
            <person name="Schaerlinger B."/>
            <person name="Chardard D."/>
            <person name="Lecocq T."/>
            <person name="Poncet C."/>
            <person name="Jaffrelo L."/>
            <person name="Lampietro C."/>
            <person name="Guiguen Y."/>
        </authorList>
    </citation>
    <scope>NUCLEOTIDE SEQUENCE [LARGE SCALE GENOMIC DNA]</scope>
    <source>
        <tissue evidence="1">Blood</tissue>
    </source>
</reference>
<comment type="caution">
    <text evidence="1">The sequence shown here is derived from an EMBL/GenBank/DDBJ whole genome shotgun (WGS) entry which is preliminary data.</text>
</comment>
<dbReference type="Proteomes" id="UP000465112">
    <property type="component" value="Chromosome 21"/>
</dbReference>
<proteinExistence type="predicted"/>
<dbReference type="EMBL" id="VHII01000021">
    <property type="protein sequence ID" value="KAF1373694.1"/>
    <property type="molecule type" value="Genomic_DNA"/>
</dbReference>
<dbReference type="AlphaFoldDB" id="A0A6A5ECA5"/>
<protein>
    <submittedName>
        <fullName evidence="1">Uncharacterized protein</fullName>
    </submittedName>
</protein>
<keyword evidence="2" id="KW-1185">Reference proteome</keyword>
<gene>
    <name evidence="1" type="ORF">PFLUV_G00241620</name>
</gene>
<accession>A0A6A5ECA5</accession>